<dbReference type="EMBL" id="JACHHY010000004">
    <property type="protein sequence ID" value="MBB5017669.1"/>
    <property type="molecule type" value="Genomic_DNA"/>
</dbReference>
<organism evidence="2 3">
    <name type="scientific">Chitinivorax tropicus</name>
    <dbReference type="NCBI Taxonomy" id="714531"/>
    <lineage>
        <taxon>Bacteria</taxon>
        <taxon>Pseudomonadati</taxon>
        <taxon>Pseudomonadota</taxon>
        <taxon>Betaproteobacteria</taxon>
        <taxon>Chitinivorax</taxon>
    </lineage>
</organism>
<gene>
    <name evidence="2" type="ORF">HNQ59_000938</name>
</gene>
<feature type="domain" description="RES" evidence="1">
    <location>
        <begin position="15"/>
        <end position="142"/>
    </location>
</feature>
<proteinExistence type="predicted"/>
<keyword evidence="3" id="KW-1185">Reference proteome</keyword>
<reference evidence="2 3" key="1">
    <citation type="submission" date="2020-08" db="EMBL/GenBank/DDBJ databases">
        <title>Genomic Encyclopedia of Type Strains, Phase IV (KMG-IV): sequencing the most valuable type-strain genomes for metagenomic binning, comparative biology and taxonomic classification.</title>
        <authorList>
            <person name="Goeker M."/>
        </authorList>
    </citation>
    <scope>NUCLEOTIDE SEQUENCE [LARGE SCALE GENOMIC DNA]</scope>
    <source>
        <strain evidence="2 3">DSM 27165</strain>
    </source>
</reference>
<evidence type="ECO:0000259" key="1">
    <source>
        <dbReference type="SMART" id="SM00953"/>
    </source>
</evidence>
<sequence>MHPPQTLWRISNYADLSGKGGLIGPARWHSKGRPIIYLATSPASALLETLVHLEISTLTALPRNYQLLRIQVADTVSAAAIEPDHLTDDWRTQTLLTRSIGDQWLRQGASALLYVPSAIVPFTQNVLLNPLHLDASHCQILSAQHYPFDDRLLRQTSPG</sequence>
<protein>
    <submittedName>
        <fullName evidence="2">RES domain-containing protein</fullName>
    </submittedName>
</protein>
<dbReference type="SMART" id="SM00953">
    <property type="entry name" value="RES"/>
    <property type="match status" value="1"/>
</dbReference>
<dbReference type="RefSeq" id="WP_184035819.1">
    <property type="nucleotide sequence ID" value="NZ_JACHHY010000004.1"/>
</dbReference>
<evidence type="ECO:0000313" key="2">
    <source>
        <dbReference type="EMBL" id="MBB5017669.1"/>
    </source>
</evidence>
<evidence type="ECO:0000313" key="3">
    <source>
        <dbReference type="Proteomes" id="UP000575898"/>
    </source>
</evidence>
<dbReference type="Pfam" id="PF08808">
    <property type="entry name" value="RES"/>
    <property type="match status" value="1"/>
</dbReference>
<dbReference type="AlphaFoldDB" id="A0A840MKJ6"/>
<name>A0A840MKJ6_9PROT</name>
<dbReference type="Proteomes" id="UP000575898">
    <property type="component" value="Unassembled WGS sequence"/>
</dbReference>
<dbReference type="InterPro" id="IPR014914">
    <property type="entry name" value="RES_dom"/>
</dbReference>
<comment type="caution">
    <text evidence="2">The sequence shown here is derived from an EMBL/GenBank/DDBJ whole genome shotgun (WGS) entry which is preliminary data.</text>
</comment>
<accession>A0A840MKJ6</accession>